<organism evidence="2 3">
    <name type="scientific">Bradyrhizobium neotropicale</name>
    <dbReference type="NCBI Taxonomy" id="1497615"/>
    <lineage>
        <taxon>Bacteria</taxon>
        <taxon>Pseudomonadati</taxon>
        <taxon>Pseudomonadota</taxon>
        <taxon>Alphaproteobacteria</taxon>
        <taxon>Hyphomicrobiales</taxon>
        <taxon>Nitrobacteraceae</taxon>
        <taxon>Bradyrhizobium</taxon>
    </lineage>
</organism>
<dbReference type="Gene3D" id="3.30.70.100">
    <property type="match status" value="1"/>
</dbReference>
<sequence length="104" mass="11254">MRKIVVLYGQPKDPDHFPSYYEQKHLPLAAQLPGLRASRHSFDIAAPEGPAPFFCMWEGEFDSGEALAGAMSSEIGRRVAADTANYATGGVTLFHCGPVEGKKS</sequence>
<dbReference type="Pfam" id="PF07110">
    <property type="entry name" value="EthD"/>
    <property type="match status" value="1"/>
</dbReference>
<evidence type="ECO:0000259" key="1">
    <source>
        <dbReference type="Pfam" id="PF07110"/>
    </source>
</evidence>
<dbReference type="SUPFAM" id="SSF54909">
    <property type="entry name" value="Dimeric alpha+beta barrel"/>
    <property type="match status" value="1"/>
</dbReference>
<comment type="caution">
    <text evidence="2">The sequence shown here is derived from an EMBL/GenBank/DDBJ whole genome shotgun (WGS) entry which is preliminary data.</text>
</comment>
<keyword evidence="3" id="KW-1185">Reference proteome</keyword>
<proteinExistence type="predicted"/>
<dbReference type="Proteomes" id="UP000077173">
    <property type="component" value="Unassembled WGS sequence"/>
</dbReference>
<evidence type="ECO:0000313" key="2">
    <source>
        <dbReference type="EMBL" id="OAF19256.1"/>
    </source>
</evidence>
<name>A0A176ZHK0_9BRAD</name>
<dbReference type="EMBL" id="LSEF01000026">
    <property type="protein sequence ID" value="OAF19256.1"/>
    <property type="molecule type" value="Genomic_DNA"/>
</dbReference>
<dbReference type="GO" id="GO:0016491">
    <property type="term" value="F:oxidoreductase activity"/>
    <property type="evidence" value="ECO:0007669"/>
    <property type="project" value="InterPro"/>
</dbReference>
<accession>A0A176ZHK0</accession>
<protein>
    <submittedName>
        <fullName evidence="2">Ethyl tert-butyl ether degradation protein EthD</fullName>
    </submittedName>
</protein>
<dbReference type="InterPro" id="IPR011008">
    <property type="entry name" value="Dimeric_a/b-barrel"/>
</dbReference>
<gene>
    <name evidence="2" type="ORF">AXW67_37570</name>
</gene>
<reference evidence="2 3" key="1">
    <citation type="submission" date="2016-02" db="EMBL/GenBank/DDBJ databases">
        <title>Draft genome sequence of the strain BR 10247T Bradyrhizobium neotropicale isolated from nodules of Centrolobium paraense.</title>
        <authorList>
            <person name="Simoes-Araujo J.L."/>
            <person name="Barauna A.C."/>
            <person name="Silva K."/>
            <person name="Zilli J.E."/>
        </authorList>
    </citation>
    <scope>NUCLEOTIDE SEQUENCE [LARGE SCALE GENOMIC DNA]</scope>
    <source>
        <strain evidence="2 3">BR 10247</strain>
    </source>
</reference>
<feature type="domain" description="EthD" evidence="1">
    <location>
        <begin position="12"/>
        <end position="88"/>
    </location>
</feature>
<evidence type="ECO:0000313" key="3">
    <source>
        <dbReference type="Proteomes" id="UP000077173"/>
    </source>
</evidence>
<dbReference type="RefSeq" id="WP_063677083.1">
    <property type="nucleotide sequence ID" value="NZ_LSEF01000026.1"/>
</dbReference>
<dbReference type="InterPro" id="IPR009799">
    <property type="entry name" value="EthD_dom"/>
</dbReference>
<dbReference type="NCBIfam" id="TIGR02118">
    <property type="entry name" value="EthD family reductase"/>
    <property type="match status" value="1"/>
</dbReference>
<dbReference type="AlphaFoldDB" id="A0A176ZHK0"/>